<comment type="caution">
    <text evidence="4">The sequence shown here is derived from an EMBL/GenBank/DDBJ whole genome shotgun (WGS) entry which is preliminary data.</text>
</comment>
<dbReference type="PANTHER" id="PTHR24157:SF3">
    <property type="entry name" value="ANKYRIN REPEAT, SAM AND BASIC LEUCINE ZIPPER DOMAIN-CONTAINING PROTEIN 1"/>
    <property type="match status" value="1"/>
</dbReference>
<keyword evidence="1" id="KW-0040">ANK repeat</keyword>
<evidence type="ECO:0000259" key="3">
    <source>
        <dbReference type="Pfam" id="PF00536"/>
    </source>
</evidence>
<gene>
    <name evidence="4" type="ORF">PV327_004488</name>
</gene>
<dbReference type="PANTHER" id="PTHR24157">
    <property type="entry name" value="ANKYRIN REPEAT, SAM AND BASIC LEUCINE ZIPPER DOMAIN-CONTAINING PROTEIN 1"/>
    <property type="match status" value="1"/>
</dbReference>
<feature type="repeat" description="ANK" evidence="1">
    <location>
        <begin position="85"/>
        <end position="117"/>
    </location>
</feature>
<dbReference type="Pfam" id="PF00023">
    <property type="entry name" value="Ank"/>
    <property type="match status" value="1"/>
</dbReference>
<keyword evidence="2" id="KW-0812">Transmembrane</keyword>
<feature type="domain" description="SAM" evidence="3">
    <location>
        <begin position="278"/>
        <end position="327"/>
    </location>
</feature>
<name>A0AA39FCJ6_MICHY</name>
<keyword evidence="2" id="KW-1133">Transmembrane helix</keyword>
<feature type="transmembrane region" description="Helical" evidence="2">
    <location>
        <begin position="453"/>
        <end position="472"/>
    </location>
</feature>
<organism evidence="4 5">
    <name type="scientific">Microctonus hyperodae</name>
    <name type="common">Parasitoid wasp</name>
    <dbReference type="NCBI Taxonomy" id="165561"/>
    <lineage>
        <taxon>Eukaryota</taxon>
        <taxon>Metazoa</taxon>
        <taxon>Ecdysozoa</taxon>
        <taxon>Arthropoda</taxon>
        <taxon>Hexapoda</taxon>
        <taxon>Insecta</taxon>
        <taxon>Pterygota</taxon>
        <taxon>Neoptera</taxon>
        <taxon>Endopterygota</taxon>
        <taxon>Hymenoptera</taxon>
        <taxon>Apocrita</taxon>
        <taxon>Ichneumonoidea</taxon>
        <taxon>Braconidae</taxon>
        <taxon>Euphorinae</taxon>
        <taxon>Microctonus</taxon>
    </lineage>
</organism>
<dbReference type="Gene3D" id="1.25.40.20">
    <property type="entry name" value="Ankyrin repeat-containing domain"/>
    <property type="match status" value="1"/>
</dbReference>
<feature type="repeat" description="ANK" evidence="1">
    <location>
        <begin position="189"/>
        <end position="221"/>
    </location>
</feature>
<dbReference type="AlphaFoldDB" id="A0AA39FCJ6"/>
<dbReference type="SMART" id="SM00248">
    <property type="entry name" value="ANK"/>
    <property type="match status" value="5"/>
</dbReference>
<proteinExistence type="predicted"/>
<evidence type="ECO:0000313" key="4">
    <source>
        <dbReference type="EMBL" id="KAK0167040.1"/>
    </source>
</evidence>
<evidence type="ECO:0000313" key="5">
    <source>
        <dbReference type="Proteomes" id="UP001168972"/>
    </source>
</evidence>
<dbReference type="Pfam" id="PF12796">
    <property type="entry name" value="Ank_2"/>
    <property type="match status" value="1"/>
</dbReference>
<dbReference type="Pfam" id="PF00536">
    <property type="entry name" value="SAM_1"/>
    <property type="match status" value="1"/>
</dbReference>
<sequence>MAFRPAGMSDSSSDEFIDNEIVNFAPSNKKKIDNNNCNEYYKEVQDQNEEQDRQFHVLTACMTGHITIIDDYINLGRDVNIFFYTGWTMLLYASSAMMPEVIKHLLKLGADPNIHKDGYTPLMAVCDSTKGTTEQCLQCITLLLEAKANPEATNKDRKVPLMYACKSREPEVVIELLKYVKNVEATDSDGRTAIFYAVASNKPEIVKILMKRKVSTTVVDRYNLSPSDIALAKNFDEILEILRFEHEDIDDFCPVFKVLKWQDALSNTNNSNIDCIDDDIANILYALGLDKYRRKFTGMNLRTFLQLTEDDLIQLGMDIEFHRKQFIAGLFRFHSAKWKPKSIKIIDKSKSFMIFDGVMSLANIARQIRIIGSSFQFITNNLMKSNGNKIIFDNNEKDVIKKDLKETETILASLKKDFQRMLNFAQTIEKDNRDISTTAYISPNESKKKKTQWIIIISITLMTGMFLSKTAYVQKLLN</sequence>
<reference evidence="4" key="1">
    <citation type="journal article" date="2023" name="bioRxiv">
        <title>Scaffold-level genome assemblies of two parasitoid biocontrol wasps reveal the parthenogenesis mechanism and an associated novel virus.</title>
        <authorList>
            <person name="Inwood S."/>
            <person name="Skelly J."/>
            <person name="Guhlin J."/>
            <person name="Harrop T."/>
            <person name="Goldson S."/>
            <person name="Dearden P."/>
        </authorList>
    </citation>
    <scope>NUCLEOTIDE SEQUENCE</scope>
    <source>
        <strain evidence="4">Lincoln</strain>
        <tissue evidence="4">Whole body</tissue>
    </source>
</reference>
<dbReference type="InterPro" id="IPR001660">
    <property type="entry name" value="SAM"/>
</dbReference>
<keyword evidence="5" id="KW-1185">Reference proteome</keyword>
<protein>
    <recommendedName>
        <fullName evidence="3">SAM domain-containing protein</fullName>
    </recommendedName>
</protein>
<evidence type="ECO:0000256" key="2">
    <source>
        <dbReference type="SAM" id="Phobius"/>
    </source>
</evidence>
<reference evidence="4" key="2">
    <citation type="submission" date="2023-03" db="EMBL/GenBank/DDBJ databases">
        <authorList>
            <person name="Inwood S.N."/>
            <person name="Skelly J.G."/>
            <person name="Guhlin J."/>
            <person name="Harrop T.W.R."/>
            <person name="Goldson S.G."/>
            <person name="Dearden P.K."/>
        </authorList>
    </citation>
    <scope>NUCLEOTIDE SEQUENCE</scope>
    <source>
        <strain evidence="4">Lincoln</strain>
        <tissue evidence="4">Whole body</tissue>
    </source>
</reference>
<dbReference type="SUPFAM" id="SSF47769">
    <property type="entry name" value="SAM/Pointed domain"/>
    <property type="match status" value="1"/>
</dbReference>
<dbReference type="PROSITE" id="PS50088">
    <property type="entry name" value="ANK_REPEAT"/>
    <property type="match status" value="2"/>
</dbReference>
<dbReference type="Gene3D" id="1.10.150.50">
    <property type="entry name" value="Transcription Factor, Ets-1"/>
    <property type="match status" value="1"/>
</dbReference>
<dbReference type="SUPFAM" id="SSF48403">
    <property type="entry name" value="Ankyrin repeat"/>
    <property type="match status" value="1"/>
</dbReference>
<dbReference type="InterPro" id="IPR013761">
    <property type="entry name" value="SAM/pointed_sf"/>
</dbReference>
<dbReference type="InterPro" id="IPR002110">
    <property type="entry name" value="Ankyrin_rpt"/>
</dbReference>
<dbReference type="CDD" id="cd09487">
    <property type="entry name" value="SAM_superfamily"/>
    <property type="match status" value="1"/>
</dbReference>
<dbReference type="GO" id="GO:0071546">
    <property type="term" value="C:pi-body"/>
    <property type="evidence" value="ECO:0007669"/>
    <property type="project" value="TreeGrafter"/>
</dbReference>
<dbReference type="Proteomes" id="UP001168972">
    <property type="component" value="Unassembled WGS sequence"/>
</dbReference>
<dbReference type="EMBL" id="JAQQBR010001832">
    <property type="protein sequence ID" value="KAK0167040.1"/>
    <property type="molecule type" value="Genomic_DNA"/>
</dbReference>
<accession>A0AA39FCJ6</accession>
<evidence type="ECO:0000256" key="1">
    <source>
        <dbReference type="PROSITE-ProRule" id="PRU00023"/>
    </source>
</evidence>
<dbReference type="InterPro" id="IPR036770">
    <property type="entry name" value="Ankyrin_rpt-contain_sf"/>
</dbReference>
<keyword evidence="2" id="KW-0472">Membrane</keyword>